<keyword evidence="2" id="KW-1185">Reference proteome</keyword>
<proteinExistence type="predicted"/>
<evidence type="ECO:0000313" key="1">
    <source>
        <dbReference type="EMBL" id="QUC67420.1"/>
    </source>
</evidence>
<evidence type="ECO:0000313" key="2">
    <source>
        <dbReference type="Proteomes" id="UP000682782"/>
    </source>
</evidence>
<dbReference type="Proteomes" id="UP000682782">
    <property type="component" value="Chromosome"/>
</dbReference>
<reference evidence="1" key="1">
    <citation type="submission" date="2021-01" db="EMBL/GenBank/DDBJ databases">
        <title>Complete genome sequence of Clostridiales bacterium R-7.</title>
        <authorList>
            <person name="Mahoney-Kurpe S.C."/>
            <person name="Palevich N."/>
            <person name="Koike S."/>
            <person name="Moon C.D."/>
            <person name="Attwood G.T."/>
        </authorList>
    </citation>
    <scope>NUCLEOTIDE SEQUENCE</scope>
    <source>
        <strain evidence="1">R-7</strain>
    </source>
</reference>
<gene>
    <name evidence="1" type="ORF">JYE49_01540</name>
</gene>
<sequence length="573" mass="63744">MKRINTLLGLLLLILLLAVFGQAAASPVLADQNTIAWIGEDNCLYVMDNSGNVLHLPMLVKDILSFSEDSVYCRMGNQQVYAIKRNCNGSQLVQSQTEGLLDNRYTLLNNQLTFGTVTVPQVEAAATDGLRMCAVTKSAGKYALVIYTTDGTTWTERSSTAFSLQDVAIPEPQSMILAQDNLVITGKDRSVWIGSFKTGKVQKLAASGNLTDAAAVINDTLYLYKADANQLWQIESSAALSADQTTVNRAASLPTAAPTAVPTATPKQQANPSPTATPEDDVIRLWSSGSRVRKMQQRLSALGYPVGSIDGVYGDDTRIAVNLFYDAIGYKEHDYLSSAARSKLYANNAPVYDPFLPLKKGTQSTSVLKMQQRLAQLGYDPGKLDGIYGKQTISALASFQEVSGLYYPEDNKEPGEYASSDLLMHLFAENAPTRAPSFPLVQWQETSNGWICYLNGTKLTSGWRKIDKTWYYFSDTGIMQTGWIKNDNDWYYANSKGAMLTGWQKIDGYWYYFASNGKMHRGWFEDKQAEKKNKDKGQMWYWMDNDGKMVTGEHTINGKQEVFDQYGLWLYTR</sequence>
<name>A0AC61MX18_9FIRM</name>
<organism evidence="1 2">
    <name type="scientific">Aristaeella hokkaidonensis</name>
    <dbReference type="NCBI Taxonomy" id="3046382"/>
    <lineage>
        <taxon>Bacteria</taxon>
        <taxon>Bacillati</taxon>
        <taxon>Bacillota</taxon>
        <taxon>Clostridia</taxon>
        <taxon>Eubacteriales</taxon>
        <taxon>Aristaeellaceae</taxon>
        <taxon>Aristaeella</taxon>
    </lineage>
</organism>
<protein>
    <submittedName>
        <fullName evidence="1">Peptidoglycan-binding protein</fullName>
    </submittedName>
</protein>
<dbReference type="EMBL" id="CP068393">
    <property type="protein sequence ID" value="QUC67420.1"/>
    <property type="molecule type" value="Genomic_DNA"/>
</dbReference>
<accession>A0AC61MX18</accession>